<keyword evidence="2" id="KW-1185">Reference proteome</keyword>
<name>A0A0G2Z601_9BACT</name>
<dbReference type="EMBL" id="CP011232">
    <property type="protein sequence ID" value="AKI97035.1"/>
    <property type="molecule type" value="Genomic_DNA"/>
</dbReference>
<gene>
    <name evidence="1" type="ORF">IX53_03460</name>
</gene>
<dbReference type="Proteomes" id="UP000035159">
    <property type="component" value="Chromosome"/>
</dbReference>
<dbReference type="PATRIC" id="fig|1330330.3.peg.694"/>
<accession>A0A0G2Z601</accession>
<dbReference type="KEGG" id="kpf:IX53_03460"/>
<proteinExistence type="predicted"/>
<evidence type="ECO:0000313" key="2">
    <source>
        <dbReference type="Proteomes" id="UP000035159"/>
    </source>
</evidence>
<dbReference type="AlphaFoldDB" id="A0A0G2Z601"/>
<dbReference type="OrthoDB" id="7595289at2"/>
<reference evidence="1 2" key="1">
    <citation type="submission" date="2015-04" db="EMBL/GenBank/DDBJ databases">
        <title>Complete Genome Sequence of Kosmotoga pacifica SLHLJ1.</title>
        <authorList>
            <person name="Jiang L.J."/>
            <person name="Shao Z.Z."/>
            <person name="Jebbar M."/>
        </authorList>
    </citation>
    <scope>NUCLEOTIDE SEQUENCE [LARGE SCALE GENOMIC DNA]</scope>
    <source>
        <strain evidence="1 2">SLHLJ1</strain>
    </source>
</reference>
<evidence type="ECO:0000313" key="1">
    <source>
        <dbReference type="EMBL" id="AKI97035.1"/>
    </source>
</evidence>
<organism evidence="1 2">
    <name type="scientific">Kosmotoga pacifica</name>
    <dbReference type="NCBI Taxonomy" id="1330330"/>
    <lineage>
        <taxon>Bacteria</taxon>
        <taxon>Thermotogati</taxon>
        <taxon>Thermotogota</taxon>
        <taxon>Thermotogae</taxon>
        <taxon>Kosmotogales</taxon>
        <taxon>Kosmotogaceae</taxon>
        <taxon>Kosmotoga</taxon>
    </lineage>
</organism>
<protein>
    <submittedName>
        <fullName evidence="1">Uncharacterized protein</fullName>
    </submittedName>
</protein>
<sequence>MSKRDRRQKASDVFRESKFLYSKKVSFEEAFPEIEDLTVEVEETGHGVSELNRKRTYRKQYFPGEYIDCSNPLCYNGGFSIGSILREMVKKRQTELETLKLCQGHEGSPKGRRIYRKCMNFFKVKVSIKYKEANEE</sequence>
<dbReference type="RefSeq" id="WP_047754170.1">
    <property type="nucleotide sequence ID" value="NZ_CAJUHA010000013.1"/>
</dbReference>